<name>A0A7J8J675_MOLMO</name>
<dbReference type="Proteomes" id="UP000550707">
    <property type="component" value="Unassembled WGS sequence"/>
</dbReference>
<dbReference type="EMBL" id="JACASF010000002">
    <property type="protein sequence ID" value="KAF6491875.1"/>
    <property type="molecule type" value="Genomic_DNA"/>
</dbReference>
<dbReference type="PANTHER" id="PTHR45912:SF3">
    <property type="entry name" value="CILIA- AND FLAGELLA-ASSOCIATED PROTEIN 47"/>
    <property type="match status" value="1"/>
</dbReference>
<dbReference type="SMART" id="SM00033">
    <property type="entry name" value="CH"/>
    <property type="match status" value="1"/>
</dbReference>
<proteinExistence type="predicted"/>
<dbReference type="InterPro" id="IPR001715">
    <property type="entry name" value="CH_dom"/>
</dbReference>
<dbReference type="GO" id="GO:0007288">
    <property type="term" value="P:sperm axoneme assembly"/>
    <property type="evidence" value="ECO:0007669"/>
    <property type="project" value="TreeGrafter"/>
</dbReference>
<dbReference type="PANTHER" id="PTHR45912">
    <property type="entry name" value="CILIA- AND FLAGELLA-ASSOCIATED PROTEIN 47"/>
    <property type="match status" value="1"/>
</dbReference>
<evidence type="ECO:0000259" key="1">
    <source>
        <dbReference type="PROSITE" id="PS50021"/>
    </source>
</evidence>
<dbReference type="InterPro" id="IPR056305">
    <property type="entry name" value="Ig_CFAP65_10th"/>
</dbReference>
<dbReference type="Pfam" id="PF26579">
    <property type="entry name" value="Ig_CFAP47"/>
    <property type="match status" value="1"/>
</dbReference>
<dbReference type="SUPFAM" id="SSF47576">
    <property type="entry name" value="Calponin-homology domain, CH-domain"/>
    <property type="match status" value="1"/>
</dbReference>
<dbReference type="InterPro" id="IPR036872">
    <property type="entry name" value="CH_dom_sf"/>
</dbReference>
<reference evidence="2 3" key="1">
    <citation type="journal article" date="2020" name="Nature">
        <title>Six reference-quality genomes reveal evolution of bat adaptations.</title>
        <authorList>
            <person name="Jebb D."/>
            <person name="Huang Z."/>
            <person name="Pippel M."/>
            <person name="Hughes G.M."/>
            <person name="Lavrichenko K."/>
            <person name="Devanna P."/>
            <person name="Winkler S."/>
            <person name="Jermiin L.S."/>
            <person name="Skirmuntt E.C."/>
            <person name="Katzourakis A."/>
            <person name="Burkitt-Gray L."/>
            <person name="Ray D.A."/>
            <person name="Sullivan K.A.M."/>
            <person name="Roscito J.G."/>
            <person name="Kirilenko B.M."/>
            <person name="Davalos L.M."/>
            <person name="Corthals A.P."/>
            <person name="Power M.L."/>
            <person name="Jones G."/>
            <person name="Ransome R.D."/>
            <person name="Dechmann D.K.N."/>
            <person name="Locatelli A.G."/>
            <person name="Puechmaille S.J."/>
            <person name="Fedrigo O."/>
            <person name="Jarvis E.D."/>
            <person name="Hiller M."/>
            <person name="Vernes S.C."/>
            <person name="Myers E.W."/>
            <person name="Teeling E.C."/>
        </authorList>
    </citation>
    <scope>NUCLEOTIDE SEQUENCE [LARGE SCALE GENOMIC DNA]</scope>
    <source>
        <strain evidence="2">MMolMol1</strain>
        <tissue evidence="2">Muscle</tissue>
    </source>
</reference>
<keyword evidence="2" id="KW-0966">Cell projection</keyword>
<dbReference type="PROSITE" id="PS50021">
    <property type="entry name" value="CH"/>
    <property type="match status" value="1"/>
</dbReference>
<feature type="domain" description="Calponin-homology (CH)" evidence="1">
    <location>
        <begin position="1674"/>
        <end position="1796"/>
    </location>
</feature>
<dbReference type="Gene3D" id="1.10.418.10">
    <property type="entry name" value="Calponin-like domain"/>
    <property type="match status" value="1"/>
</dbReference>
<dbReference type="InParanoid" id="A0A7J8J675"/>
<keyword evidence="2" id="KW-0282">Flagellum</keyword>
<keyword evidence="3" id="KW-1185">Reference proteome</keyword>
<comment type="caution">
    <text evidence="2">The sequence shown here is derived from an EMBL/GenBank/DDBJ whole genome shotgun (WGS) entry which is preliminary data.</text>
</comment>
<protein>
    <submittedName>
        <fullName evidence="2">Cilia and flagella associated protein 47</fullName>
    </submittedName>
</protein>
<dbReference type="InterPro" id="IPR013783">
    <property type="entry name" value="Ig-like_fold"/>
</dbReference>
<accession>A0A7J8J675</accession>
<dbReference type="Pfam" id="PF24529">
    <property type="entry name" value="CFAP47"/>
    <property type="match status" value="1"/>
</dbReference>
<dbReference type="Pfam" id="PF00307">
    <property type="entry name" value="CH"/>
    <property type="match status" value="1"/>
</dbReference>
<dbReference type="Gene3D" id="2.60.40.10">
    <property type="entry name" value="Immunoglobulins"/>
    <property type="match status" value="4"/>
</dbReference>
<dbReference type="GO" id="GO:0005929">
    <property type="term" value="C:cilium"/>
    <property type="evidence" value="ECO:0007669"/>
    <property type="project" value="TreeGrafter"/>
</dbReference>
<dbReference type="Pfam" id="PF24291">
    <property type="entry name" value="Ig_CFAP65"/>
    <property type="match status" value="1"/>
</dbReference>
<gene>
    <name evidence="2" type="ORF">HJG59_002749</name>
</gene>
<evidence type="ECO:0000313" key="2">
    <source>
        <dbReference type="EMBL" id="KAF6491875.1"/>
    </source>
</evidence>
<dbReference type="InterPro" id="IPR058952">
    <property type="entry name" value="Ig_CFAP47"/>
</dbReference>
<organism evidence="2 3">
    <name type="scientific">Molossus molossus</name>
    <name type="common">Pallas' mastiff bat</name>
    <name type="synonym">Vespertilio molossus</name>
    <dbReference type="NCBI Taxonomy" id="27622"/>
    <lineage>
        <taxon>Eukaryota</taxon>
        <taxon>Metazoa</taxon>
        <taxon>Chordata</taxon>
        <taxon>Craniata</taxon>
        <taxon>Vertebrata</taxon>
        <taxon>Euteleostomi</taxon>
        <taxon>Mammalia</taxon>
        <taxon>Eutheria</taxon>
        <taxon>Laurasiatheria</taxon>
        <taxon>Chiroptera</taxon>
        <taxon>Yangochiroptera</taxon>
        <taxon>Molossidae</taxon>
        <taxon>Molossus</taxon>
    </lineage>
</organism>
<evidence type="ECO:0000313" key="3">
    <source>
        <dbReference type="Proteomes" id="UP000550707"/>
    </source>
</evidence>
<sequence>MNTPRASLIPLEVETAKELQLRVTPPELKFLDTLVGRVYRQSVTVHNLGRSNQKIRFLEPVKPQFKLLLSNVDKELASGLQTTAIVEYHPNKNEDTFDQLRIAVGNKAIEVPLVGLIPSCKLEMGTEVNFGTVVASSKVHCKEISIINRGKAPGMFKTEYQGQLPIVIFPTDGVVEPKSSKIVKVDFCADQPRVVNEMAKVSLQGRPDIFLNIKVHVVEQIIELLNMNDNKKVECIHFGSTFFGTSKMEHALLYNNSPELINWVAIIQNDSVGEELGTNILQRTDVAINNLSYLRQIRNIDITTFISCVPNEGRLLPYQKTKITFCFSPKLAADSKTDNDPSHRQDYVVFIRFDSVGSKDGFLRDDNSKTVKHDRFQKLELALTGSGLPVKIQFDSGNVLNFTPCTIGEHSEISFIMENLSKSLPVTYNFRKTANFRIEPKRGNVAERCMQKMTCSFIPHQIGVFKVKQFIEFIGPVPDKNFQSLLLKPFHQIYLVFKSVCKLSTKEVVLKVNPGISPFIINPLGQFVVKDFAKHQEYAPVAMLQSAKTTIHNHRSSKESVKDALIAFPNDRAASIRPGDQDKHFRTIFTKIPRHNYVDPEFAYTDSEILEKKSHEGYYARYIDYLRYVRLQKQTERKDVFPYDELDIGLEPALGLKSPSLSVSDIEEDLSLAECELKPYQLLCTRNMESKEAMALERKVFKRLKSYPFTPSEKRDCSLILTPKQIHQVIVGPSVLNFGDICVNSINTHLLHVVNMLPKYILLNLDVNLKELQKTKQFSYVIPPSASTYISIIFQSPTAGKFWKSFTFRVNNIPGGHLLVRAVVMPVRLELSSDELVLKPYGFLLKTCFRETVKLHNNQNYLVHFEWIPVNTRRGITFSIRPSKGTVDPYSSLECEVTWLPGFSAPERGEFILHVDEGNTMTLKCVAHRGSTKVLFLQPRIIFTNSPQGLTTWKRVVLHNVGQNHAYFKVAIHQASSIDLRIGGTAEVANVEIKPDRFIFSGTFIGGTEIIPFLVKNKGGARVRVEFNLEGCKYFAMDFKDKSEKHTDPASPDVYFLELEKKTSMECGITFSPKEVTTYEFTFHVGINFFESSKLYTQYHLSKSPMPRIPLIRPCYVQATVLEAPVKLSKSEFIFNIPPFAVNLKKRTARTQHFVLHNFSRRVVEWTLDTSENEKLFKDNIFVFSMPNGILQPNEKCKISLTFHPCQPIKYTANVPLRLNSTPTCYQMLHLVGEIQLPKLLFDPSFIFFTPVPLNVTTVVDVNISCKNYYRDTTIKVMIPRARRLGGDEEIYPLSVNFPKGSFIRASLSGTNNDLFCHVSFKSSKPVSFFTSIFFCDDEDNRFSIPVIATAENCILTIYPYLAVPLDDKDIIVRNDRDPIAVKTIDNVLLPSATAGLSSSAPSVCDDVEPEKRLFIGMDTTVTKLNLAKSEKSKKKGKKLMEEEEKNQKFIPEPGTKAYDFFQKIVNAAQSWFSLFGWPEGPHSLSIPETIRRDVNKMQAFASFSLGQKNSKPYDFLRYTKTIYDVIFHLSGVMPDGINSSQSLPVDYTERVLQLHMQHSSVLDFLRTHGACFAHVIPEFLFEPEDYKRWIEIRHSANTLPEYSSIPEKKRSFVIDMTEFEAWSKRAWTDVFLQIYKVLVLSQVVPHSITDLPAIYMQNSPKVNACFVSSNLYSNSERILLSWINTHYENTRRSIWKNCHKGVPSERWIVNFDKDFADGLAFATALGAYCPFLIEPYFENMYTQPKSPEQYFHNCLIIVNSLREIDLNMGIQASDICDPNPVMILMLCVYMHERLPTYIPKDLVIFPCTLHDTVMRQILVTNPSSKELVYKAAIIGRDAADFSLSQTGDIVTIPPRDKICITLKFSSRFLHPAEASVLFISKPKTAVGGTTMVFALKGEVRKFKPIEIIKCENPCYNWKEITVKVKNVFHIAGDFSIILVESSTFISLTSQLSAPGQLLIFRNKGNDGITSELDTAEDLFHAPKTLKTSIRSSFIREFFCSSPTIHLGVKKTSDLELFFVPFDMQTRYCVIILNNKMIGELVYIVEGKGTIPMPSSLPVETFSTLYDYTCSPKVFNKDDPVLYLKCKSQEVLDTDLMLPLTNEAKEKALAFAAQKQMSDVEYQRRLLTGTLESSSIRVAIAILGLTRVETYMLFTISRLKQPKSILYTTEVSLPEYFYIPREIHIPQYPAIQAEGLKPTNKKVPDGCFPVSLQFSPRCPGRYPCKILLTSRYDVRLYYIEGVANDEHPEARFDFETPAFEALTQNIPIVNKTENEWKCQVTIEGECFYGPLNFSVGPGETAQYPLTFKPLLECEIMGKLTLQNKIDGMEHVFIMKGIGKSPAAFEHIIANCRLGIPEDRTIMVPNYTKNIVTFKVSSDLPIVWGKPHVTIEPDSMVPYVIHISSWKRGVFKDDSNVQVWFDLEIHIHPGKPVNTIEIRCISMESIWFEIPLRNARDNILQIEVLLSNPALSGIKNFTLNPEECIDYAVCYTPLATGYREESIIFQPDKILEFWYVLKFTVELPNPVTTPEMQCDLGKVVSQNFSVVNCTHETLKLEVKNTNPDHFTLDAYISPLTVPPYSMEKLHVQFRPSALGRVGHQASIIFSCAQFEEWRFLLSGIGLFPQPLELERTTTFLRQLSTLAITFENPSYENVFIDILLTNREMPKDFTLGIQCDSFLIENSAFKLGLDPAQDIALPPRGVISIPVCFVPKVMKLRKTMAVVQVRRASGKNWTIDNFDELTPEMKRIIGVDCGEIQAIRWIYPILGLPQAKHEEYPPSVIKSQAKKRIEKEVEITVTGEFLGENPILNESDFTVVPKQRSYSSYEDIDDVPIKREFEYEILYESEDVKSYLQPSVAIYLRKKSYDIKAQMITLGFSLIFSPKKPLRSQIILKIECITDGIWNFPITLIATEPDVDDVINIKGSCLFKESVTDFWLTSRKRYPDPFTAYFLPDSDPEFFVKPQSGEIPPFDTNGIILIVGFKPQMYGRKYRAKLVIKTEDMYYLYAVNGLLPQVTKPPKNVKAKIDATNKKFNYRPVIQHRFIKENANIIRTAPSSPIKAVPLMKNK</sequence>
<keyword evidence="2" id="KW-0969">Cilium</keyword>
<dbReference type="InterPro" id="IPR056343">
    <property type="entry name" value="CFAP47_dom"/>
</dbReference>